<sequence>MKGKNLKKKIAYILTLVLLFTSVYVGNFSYTHALEDITNWGLDYSSGKPNQDKIYKAGNGSITYKADTNTLILDGATINTTTGTALNFGDNYNEINIVTKGKNEIISQKGHAIQGFNIYIKGESGSELNLISNDADDNEAYTVKCHSLDILDKSNVFVTKSGADKNNIAIYTAGLELKDSAKLTAKEGGIAIHQTFKLEDGTEFNAKIVAHGEEIQGNGRRNFIGREYDGSTYITYTVYGNVALNGKLTDLTTEQNKINKLIVPENANLEFTGAKLNDVKSFNIENKGTIDFTNYADFVNPDNEMDFKIENNGTINVAEGKNLRFDLRKMPTMTGTGQFINKGIVEFKAYESTGTSAEEEINTIKNFVKNEGKGIIKIDQGGDKTLIGSDDMELAYAKFSYTGIDLANQNKKIKFIPNDTDSLAIEDKEAYILYDPQSKELTLNNIYYRAANITLPNDKITIKLIGKNILYSQEEGEIVFKQGENIYLEQFNNYIMTGTMPDIHIDRGITFTGDGSLNIFTKQHEKARSIQTDGYIKVDGGKIYRDIDEINRFETQKNLTLCDKTGKNFVMTCASYSQNGGYVMFNDEVENSILTFDFNMTGGKFLTAKDTSAIQVYRDLEVTGGEFKPSFIETAHILVFGDVKNYTINDGLIVGKFVFPNSPSPTDFPKCILTVYGNAEMAGYDENGEKIFVQSDDPKITLGFGGFAFTKLQSKDNSSLTIKDGQTVGCNLYATVGGVFTKWDIKDVISGNAAIINNGKFFIRVEPLEKKDLDKKIKEIAIYLKMHGNGKIVTMDKDNKLHYYNNDGSAINAVDSSFNLNFIDDKMDRETPGLSWKKDTATNSYILTLDSVYLDKTQQIILPQDEKIIIKSVGNSKIDGQISSDGTNPLNLTVTGDGTLNLNNLPSGSANNDTITIDGGVKVYVKDRVACGGSGGQDGFLNIKGKDTLLDIDITQSSNTKGTFLKEINVTDGAKLNIRSKQISAYIYNGSINVKNNSTLKVSCKYGVYIYGGKLTVDDTSTLQTDATSAGIVVVDPSKTKIQDEVLSLPDIPYNTNIVSVMANDHKFWTIAKIGSAVEVVGNNADPADDIKGALGKMTIKKRTDITGFTAKLDKAQYEYTGSPIKAGVTVKDSADKTLTKDKDYIVEYQNNINPTTATNKAKAIVTGIGDYKGEITLTFDIVKKSGGGTIPGGSSGGGSQGGGSSGGGSQGGGSSGGGSSGGGETSGDVTPKNNDITKDNKQEKNKAENKVDDKKSDIKKFDDVNKDDWYYDSVIFVSKNGYMTGISENKFAPMMSTSRAMISQIIYNLEKTPKTTAKHNFTDVAKNVWYEQSLNFTFDKDIVAGFPDKTFRGNSTITREQLTEILYQYAIYKGYNSDTDTDMSKYEDFEKAGDWSKISIKWAVKHNIIKGRTSTSLEPKSELTRAELAAVLKNFHSEFVK</sequence>
<gene>
    <name evidence="4" type="ORF">HMPREF9629_00501</name>
</gene>
<feature type="domain" description="SLH" evidence="3">
    <location>
        <begin position="1318"/>
        <end position="1381"/>
    </location>
</feature>
<feature type="compositionally biased region" description="Gly residues" evidence="2">
    <location>
        <begin position="1189"/>
        <end position="1226"/>
    </location>
</feature>
<evidence type="ECO:0000256" key="2">
    <source>
        <dbReference type="SAM" id="MobiDB-lite"/>
    </source>
</evidence>
<feature type="domain" description="SLH" evidence="3">
    <location>
        <begin position="1258"/>
        <end position="1317"/>
    </location>
</feature>
<proteinExistence type="predicted"/>
<dbReference type="InterPro" id="IPR001119">
    <property type="entry name" value="SLH_dom"/>
</dbReference>
<evidence type="ECO:0000259" key="3">
    <source>
        <dbReference type="PROSITE" id="PS51272"/>
    </source>
</evidence>
<evidence type="ECO:0000313" key="5">
    <source>
        <dbReference type="Proteomes" id="UP000006437"/>
    </source>
</evidence>
<name>G9X278_9FIRM</name>
<feature type="compositionally biased region" description="Basic and acidic residues" evidence="2">
    <location>
        <begin position="1236"/>
        <end position="1255"/>
    </location>
</feature>
<reference evidence="4 5" key="1">
    <citation type="submission" date="2011-08" db="EMBL/GenBank/DDBJ databases">
        <title>The Genome Sequence of Eubacteriaceae bacterium ACC19a.</title>
        <authorList>
            <consortium name="The Broad Institute Genome Sequencing Platform"/>
            <person name="Earl A."/>
            <person name="Ward D."/>
            <person name="Feldgarden M."/>
            <person name="Gevers D."/>
            <person name="Sizova M."/>
            <person name="Hazen A."/>
            <person name="Epstein S."/>
            <person name="Young S.K."/>
            <person name="Zeng Q."/>
            <person name="Gargeya S."/>
            <person name="Fitzgerald M."/>
            <person name="Haas B."/>
            <person name="Abouelleil A."/>
            <person name="Alvarado L."/>
            <person name="Arachchi H.M."/>
            <person name="Berlin A."/>
            <person name="Brown A."/>
            <person name="Chapman S.B."/>
            <person name="Chen Z."/>
            <person name="Dunbar C."/>
            <person name="Freedman E."/>
            <person name="Gearin G."/>
            <person name="Gellesch M."/>
            <person name="Goldberg J."/>
            <person name="Griggs A."/>
            <person name="Gujja S."/>
            <person name="Heiman D."/>
            <person name="Howarth C."/>
            <person name="Larson L."/>
            <person name="Lui A."/>
            <person name="MacDonald P.J.P."/>
            <person name="Montmayeur A."/>
            <person name="Murphy C."/>
            <person name="Neiman D."/>
            <person name="Pearson M."/>
            <person name="Priest M."/>
            <person name="Roberts A."/>
            <person name="Saif S."/>
            <person name="Shea T."/>
            <person name="Shenoy N."/>
            <person name="Sisk P."/>
            <person name="Stolte C."/>
            <person name="Sykes S."/>
            <person name="Wortman J."/>
            <person name="Nusbaum C."/>
            <person name="Birren B."/>
        </authorList>
    </citation>
    <scope>NUCLEOTIDE SEQUENCE [LARGE SCALE GENOMIC DNA]</scope>
    <source>
        <strain evidence="4 5">ACC19a</strain>
    </source>
</reference>
<dbReference type="BioCyc" id="EBAC796937-HMP:GMGH-502-MONOMER"/>
<dbReference type="PANTHER" id="PTHR43308">
    <property type="entry name" value="OUTER MEMBRANE PROTEIN ALPHA-RELATED"/>
    <property type="match status" value="1"/>
</dbReference>
<evidence type="ECO:0000313" key="4">
    <source>
        <dbReference type="EMBL" id="EHL13201.1"/>
    </source>
</evidence>
<organism evidence="4 5">
    <name type="scientific">Peptoanaerobacter stomatis</name>
    <dbReference type="NCBI Taxonomy" id="796937"/>
    <lineage>
        <taxon>Bacteria</taxon>
        <taxon>Bacillati</taxon>
        <taxon>Bacillota</taxon>
        <taxon>Clostridia</taxon>
        <taxon>Peptostreptococcales</taxon>
        <taxon>Filifactoraceae</taxon>
        <taxon>Peptoanaerobacter</taxon>
    </lineage>
</organism>
<dbReference type="HOGENOM" id="CLU_251781_0_0_9"/>
<feature type="domain" description="SLH" evidence="3">
    <location>
        <begin position="1384"/>
        <end position="1442"/>
    </location>
</feature>
<dbReference type="EMBL" id="AFZE01000045">
    <property type="protein sequence ID" value="EHL13201.1"/>
    <property type="molecule type" value="Genomic_DNA"/>
</dbReference>
<dbReference type="RefSeq" id="WP_009524738.1">
    <property type="nucleotide sequence ID" value="NZ_JH414547.1"/>
</dbReference>
<dbReference type="InterPro" id="IPR051465">
    <property type="entry name" value="Cell_Envelope_Struct_Comp"/>
</dbReference>
<feature type="region of interest" description="Disordered" evidence="2">
    <location>
        <begin position="1189"/>
        <end position="1255"/>
    </location>
</feature>
<accession>G9X278</accession>
<dbReference type="PATRIC" id="fig|796937.3.peg.1725"/>
<dbReference type="PROSITE" id="PS51272">
    <property type="entry name" value="SLH"/>
    <property type="match status" value="3"/>
</dbReference>
<keyword evidence="1" id="KW-0677">Repeat</keyword>
<comment type="caution">
    <text evidence="4">The sequence shown here is derived from an EMBL/GenBank/DDBJ whole genome shotgun (WGS) entry which is preliminary data.</text>
</comment>
<dbReference type="Pfam" id="PF00395">
    <property type="entry name" value="SLH"/>
    <property type="match status" value="3"/>
</dbReference>
<protein>
    <recommendedName>
        <fullName evidence="3">SLH domain-containing protein</fullName>
    </recommendedName>
</protein>
<evidence type="ECO:0000256" key="1">
    <source>
        <dbReference type="ARBA" id="ARBA00022737"/>
    </source>
</evidence>
<dbReference type="Proteomes" id="UP000006437">
    <property type="component" value="Unassembled WGS sequence"/>
</dbReference>